<evidence type="ECO:0000256" key="2">
    <source>
        <dbReference type="ARBA" id="ARBA00012438"/>
    </source>
</evidence>
<name>A0A5C8PPG3_9HYPH</name>
<dbReference type="PANTHER" id="PTHR43065:SF46">
    <property type="entry name" value="C4-DICARBOXYLATE TRANSPORT SENSOR PROTEIN DCTB"/>
    <property type="match status" value="1"/>
</dbReference>
<dbReference type="InterPro" id="IPR000014">
    <property type="entry name" value="PAS"/>
</dbReference>
<feature type="domain" description="Histidine kinase" evidence="10">
    <location>
        <begin position="489"/>
        <end position="716"/>
    </location>
</feature>
<dbReference type="Proteomes" id="UP000321638">
    <property type="component" value="Unassembled WGS sequence"/>
</dbReference>
<dbReference type="Pfam" id="PF12860">
    <property type="entry name" value="PAS_7"/>
    <property type="match status" value="1"/>
</dbReference>
<feature type="transmembrane region" description="Helical" evidence="9">
    <location>
        <begin position="27"/>
        <end position="45"/>
    </location>
</feature>
<keyword evidence="5" id="KW-0547">Nucleotide-binding</keyword>
<dbReference type="Gene3D" id="3.30.565.10">
    <property type="entry name" value="Histidine kinase-like ATPase, C-terminal domain"/>
    <property type="match status" value="1"/>
</dbReference>
<dbReference type="PANTHER" id="PTHR43065">
    <property type="entry name" value="SENSOR HISTIDINE KINASE"/>
    <property type="match status" value="1"/>
</dbReference>
<keyword evidence="6" id="KW-0418">Kinase</keyword>
<reference evidence="12 13" key="1">
    <citation type="submission" date="2019-06" db="EMBL/GenBank/DDBJ databases">
        <title>New taxonomy in bacterial strain CC-CFT640, isolated from vineyard.</title>
        <authorList>
            <person name="Lin S.-Y."/>
            <person name="Tsai C.-F."/>
            <person name="Young C.-C."/>
        </authorList>
    </citation>
    <scope>NUCLEOTIDE SEQUENCE [LARGE SCALE GENOMIC DNA]</scope>
    <source>
        <strain evidence="12 13">CC-CFT640</strain>
    </source>
</reference>
<evidence type="ECO:0000259" key="10">
    <source>
        <dbReference type="PROSITE" id="PS50109"/>
    </source>
</evidence>
<feature type="transmembrane region" description="Helical" evidence="9">
    <location>
        <begin position="57"/>
        <end position="77"/>
    </location>
</feature>
<dbReference type="Gene3D" id="1.10.287.130">
    <property type="match status" value="1"/>
</dbReference>
<dbReference type="SUPFAM" id="SSF55874">
    <property type="entry name" value="ATPase domain of HSP90 chaperone/DNA topoisomerase II/histidine kinase"/>
    <property type="match status" value="1"/>
</dbReference>
<dbReference type="SMART" id="SM00387">
    <property type="entry name" value="HATPase_c"/>
    <property type="match status" value="1"/>
</dbReference>
<keyword evidence="7" id="KW-0067">ATP-binding</keyword>
<protein>
    <recommendedName>
        <fullName evidence="2">histidine kinase</fullName>
        <ecNumber evidence="2">2.7.13.3</ecNumber>
    </recommendedName>
</protein>
<evidence type="ECO:0000256" key="1">
    <source>
        <dbReference type="ARBA" id="ARBA00000085"/>
    </source>
</evidence>
<dbReference type="AlphaFoldDB" id="A0A5C8PPG3"/>
<keyword evidence="9" id="KW-0472">Membrane</keyword>
<dbReference type="Pfam" id="PF08448">
    <property type="entry name" value="PAS_4"/>
    <property type="match status" value="2"/>
</dbReference>
<dbReference type="InterPro" id="IPR013656">
    <property type="entry name" value="PAS_4"/>
</dbReference>
<keyword evidence="8" id="KW-0902">Two-component regulatory system</keyword>
<gene>
    <name evidence="12" type="ORF">FHP25_11650</name>
</gene>
<accession>A0A5C8PPG3</accession>
<dbReference type="GO" id="GO:0000155">
    <property type="term" value="F:phosphorelay sensor kinase activity"/>
    <property type="evidence" value="ECO:0007669"/>
    <property type="project" value="InterPro"/>
</dbReference>
<dbReference type="GO" id="GO:0005524">
    <property type="term" value="F:ATP binding"/>
    <property type="evidence" value="ECO:0007669"/>
    <property type="project" value="UniProtKB-KW"/>
</dbReference>
<dbReference type="InterPro" id="IPR036890">
    <property type="entry name" value="HATPase_C_sf"/>
</dbReference>
<dbReference type="EC" id="2.7.13.3" evidence="2"/>
<keyword evidence="4" id="KW-0808">Transferase</keyword>
<evidence type="ECO:0000256" key="5">
    <source>
        <dbReference type="ARBA" id="ARBA00022741"/>
    </source>
</evidence>
<evidence type="ECO:0000259" key="11">
    <source>
        <dbReference type="PROSITE" id="PS50112"/>
    </source>
</evidence>
<keyword evidence="9" id="KW-1133">Transmembrane helix</keyword>
<evidence type="ECO:0000256" key="7">
    <source>
        <dbReference type="ARBA" id="ARBA00022840"/>
    </source>
</evidence>
<comment type="catalytic activity">
    <reaction evidence="1">
        <text>ATP + protein L-histidine = ADP + protein N-phospho-L-histidine.</text>
        <dbReference type="EC" id="2.7.13.3"/>
    </reaction>
</comment>
<feature type="domain" description="PAS" evidence="11">
    <location>
        <begin position="225"/>
        <end position="295"/>
    </location>
</feature>
<dbReference type="Pfam" id="PF02518">
    <property type="entry name" value="HATPase_c"/>
    <property type="match status" value="1"/>
</dbReference>
<dbReference type="InterPro" id="IPR003661">
    <property type="entry name" value="HisK_dim/P_dom"/>
</dbReference>
<evidence type="ECO:0000256" key="9">
    <source>
        <dbReference type="SAM" id="Phobius"/>
    </source>
</evidence>
<comment type="caution">
    <text evidence="12">The sequence shown here is derived from an EMBL/GenBank/DDBJ whole genome shotgun (WGS) entry which is preliminary data.</text>
</comment>
<dbReference type="OrthoDB" id="9796100at2"/>
<dbReference type="PRINTS" id="PR00344">
    <property type="entry name" value="BCTRLSENSOR"/>
</dbReference>
<evidence type="ECO:0000256" key="3">
    <source>
        <dbReference type="ARBA" id="ARBA00022553"/>
    </source>
</evidence>
<dbReference type="SUPFAM" id="SSF47384">
    <property type="entry name" value="Homodimeric domain of signal transducing histidine kinase"/>
    <property type="match status" value="1"/>
</dbReference>
<evidence type="ECO:0000256" key="8">
    <source>
        <dbReference type="ARBA" id="ARBA00023012"/>
    </source>
</evidence>
<keyword evidence="3" id="KW-0597">Phosphoprotein</keyword>
<evidence type="ECO:0000256" key="4">
    <source>
        <dbReference type="ARBA" id="ARBA00022679"/>
    </source>
</evidence>
<evidence type="ECO:0000256" key="6">
    <source>
        <dbReference type="ARBA" id="ARBA00022777"/>
    </source>
</evidence>
<feature type="domain" description="PAS" evidence="11">
    <location>
        <begin position="349"/>
        <end position="394"/>
    </location>
</feature>
<dbReference type="NCBIfam" id="TIGR00229">
    <property type="entry name" value="sensory_box"/>
    <property type="match status" value="2"/>
</dbReference>
<dbReference type="PROSITE" id="PS50109">
    <property type="entry name" value="HIS_KIN"/>
    <property type="match status" value="1"/>
</dbReference>
<dbReference type="SMART" id="SM00388">
    <property type="entry name" value="HisKA"/>
    <property type="match status" value="1"/>
</dbReference>
<dbReference type="InterPro" id="IPR005467">
    <property type="entry name" value="His_kinase_dom"/>
</dbReference>
<keyword evidence="13" id="KW-1185">Reference proteome</keyword>
<organism evidence="12 13">
    <name type="scientific">Vineibacter terrae</name>
    <dbReference type="NCBI Taxonomy" id="2586908"/>
    <lineage>
        <taxon>Bacteria</taxon>
        <taxon>Pseudomonadati</taxon>
        <taxon>Pseudomonadota</taxon>
        <taxon>Alphaproteobacteria</taxon>
        <taxon>Hyphomicrobiales</taxon>
        <taxon>Vineibacter</taxon>
    </lineage>
</organism>
<dbReference type="InterPro" id="IPR004358">
    <property type="entry name" value="Sig_transdc_His_kin-like_C"/>
</dbReference>
<evidence type="ECO:0000313" key="13">
    <source>
        <dbReference type="Proteomes" id="UP000321638"/>
    </source>
</evidence>
<keyword evidence="9" id="KW-0812">Transmembrane</keyword>
<evidence type="ECO:0000313" key="12">
    <source>
        <dbReference type="EMBL" id="TXL76303.1"/>
    </source>
</evidence>
<dbReference type="InterPro" id="IPR036097">
    <property type="entry name" value="HisK_dim/P_sf"/>
</dbReference>
<dbReference type="SUPFAM" id="SSF55785">
    <property type="entry name" value="PYP-like sensor domain (PAS domain)"/>
    <property type="match status" value="3"/>
</dbReference>
<dbReference type="EMBL" id="VDUZ01000011">
    <property type="protein sequence ID" value="TXL76303.1"/>
    <property type="molecule type" value="Genomic_DNA"/>
</dbReference>
<dbReference type="CDD" id="cd00130">
    <property type="entry name" value="PAS"/>
    <property type="match status" value="2"/>
</dbReference>
<dbReference type="CDD" id="cd00082">
    <property type="entry name" value="HisKA"/>
    <property type="match status" value="1"/>
</dbReference>
<sequence length="730" mass="79717">MSTYTGLDLIRRRLPSVRRLRSIGRSLFIAFAVVCGIAGLLAAAGHLPTVPVEATTTYVAVLLSISIACLLVMLWWSDRQGHRMTERVIEIEKARRWSDRRLSEIIEASSEGIVVYDANDRLVLCNAKFRDTLTANGGALRYGALYEDNLRQSMRLGVYTGIEDPDAWIARRKASLRKPGVIESVRLANGTWLRISNQVLSDGSVVGMRTDVTDLKHRELELANREARLSRLFGSLADVVLELSANGVITQASPAARQLLGFEAADLEGMRLDDLFPAENRAQLNELRRRLHEGAVQSEAVILYTKPTGETIHAEVRLWLSDRSTGEQIVTGTIRDVDDREKAAALAQREAALVSAIANASGAYMLVLDNTGQLVRANAAFEDLIGMDNSQMSGSLLSANRKTRSLAAIVEPAIRDGGVEDFPFEFDVALADRRDAKHTVRFAANAVPEANGSLRYAVLVGIDDTARRNAETALFEASKLSKLGQMAAAMAHELNQPLAVIRMAAENAIDELELEPLQDAGMADFLQSKLKRIADQTDRASKVINQLRAHARKGDDHPAPFDVPEAVQSALDLVGEQLKLDGVQIAVSSQPCPQALGHRSRFEQVVINLMTNARDAIKMTPPEQRDHQPGRIEVTILASEDRKRVHMSVRDNGPGIPEHALDRLFEPFFTTKPKGQGTGLGLSICHGIVAEMSGTMSARNHPDGGAMFEIDLPASAGRLSVNERQVAPAA</sequence>
<dbReference type="Pfam" id="PF00512">
    <property type="entry name" value="HisKA"/>
    <property type="match status" value="1"/>
</dbReference>
<dbReference type="Gene3D" id="3.30.450.20">
    <property type="entry name" value="PAS domain"/>
    <property type="match status" value="3"/>
</dbReference>
<dbReference type="InterPro" id="IPR035965">
    <property type="entry name" value="PAS-like_dom_sf"/>
</dbReference>
<proteinExistence type="predicted"/>
<dbReference type="SMART" id="SM00091">
    <property type="entry name" value="PAS"/>
    <property type="match status" value="3"/>
</dbReference>
<dbReference type="InterPro" id="IPR003594">
    <property type="entry name" value="HATPase_dom"/>
</dbReference>
<dbReference type="PROSITE" id="PS50112">
    <property type="entry name" value="PAS"/>
    <property type="match status" value="2"/>
</dbReference>
<dbReference type="RefSeq" id="WP_147847112.1">
    <property type="nucleotide sequence ID" value="NZ_VDUZ01000011.1"/>
</dbReference>